<dbReference type="Proteomes" id="UP000677228">
    <property type="component" value="Unassembled WGS sequence"/>
</dbReference>
<feature type="domain" description="Amidohydrolase-related" evidence="5">
    <location>
        <begin position="154"/>
        <end position="195"/>
    </location>
</feature>
<dbReference type="Pfam" id="PF01979">
    <property type="entry name" value="Amidohydro_1"/>
    <property type="match status" value="1"/>
</dbReference>
<evidence type="ECO:0000256" key="1">
    <source>
        <dbReference type="ARBA" id="ARBA00001947"/>
    </source>
</evidence>
<reference evidence="6" key="1">
    <citation type="submission" date="2021-02" db="EMBL/GenBank/DDBJ databases">
        <authorList>
            <person name="Nowell W R."/>
        </authorList>
    </citation>
    <scope>NUCLEOTIDE SEQUENCE</scope>
</reference>
<evidence type="ECO:0000259" key="5">
    <source>
        <dbReference type="Pfam" id="PF01979"/>
    </source>
</evidence>
<comment type="catalytic activity">
    <reaction evidence="2">
        <text>5,6-dihydrouracil + H2O = 3-(carbamoylamino)propanoate + H(+)</text>
        <dbReference type="Rhea" id="RHEA:16121"/>
        <dbReference type="ChEBI" id="CHEBI:11892"/>
        <dbReference type="ChEBI" id="CHEBI:15377"/>
        <dbReference type="ChEBI" id="CHEBI:15378"/>
        <dbReference type="ChEBI" id="CHEBI:15901"/>
        <dbReference type="EC" id="3.5.2.2"/>
    </reaction>
</comment>
<evidence type="ECO:0000313" key="9">
    <source>
        <dbReference type="EMBL" id="CAF4210608.1"/>
    </source>
</evidence>
<dbReference type="OrthoDB" id="10258955at2759"/>
<feature type="compositionally biased region" description="Basic and acidic residues" evidence="4">
    <location>
        <begin position="50"/>
        <end position="77"/>
    </location>
</feature>
<dbReference type="EMBL" id="CAJNOQ010003680">
    <property type="protein sequence ID" value="CAF1024432.1"/>
    <property type="molecule type" value="Genomic_DNA"/>
</dbReference>
<dbReference type="InterPro" id="IPR050378">
    <property type="entry name" value="Metallo-dep_Hydrolases_sf"/>
</dbReference>
<gene>
    <name evidence="6" type="ORF">GPM918_LOCUS14953</name>
    <name evidence="7" type="ORF">OVA965_LOCUS33151</name>
    <name evidence="8" type="ORF">SRO942_LOCUS14953</name>
    <name evidence="9" type="ORF">TMI583_LOCUS34033</name>
</gene>
<dbReference type="GO" id="GO:0006208">
    <property type="term" value="P:pyrimidine nucleobase catabolic process"/>
    <property type="evidence" value="ECO:0007669"/>
    <property type="project" value="TreeGrafter"/>
</dbReference>
<dbReference type="GO" id="GO:0005829">
    <property type="term" value="C:cytosol"/>
    <property type="evidence" value="ECO:0007669"/>
    <property type="project" value="TreeGrafter"/>
</dbReference>
<dbReference type="Proteomes" id="UP000681722">
    <property type="component" value="Unassembled WGS sequence"/>
</dbReference>
<dbReference type="Proteomes" id="UP000682733">
    <property type="component" value="Unassembled WGS sequence"/>
</dbReference>
<dbReference type="GO" id="GO:0004157">
    <property type="term" value="F:dihydropyrimidinase activity"/>
    <property type="evidence" value="ECO:0007669"/>
    <property type="project" value="UniProtKB-EC"/>
</dbReference>
<protein>
    <recommendedName>
        <fullName evidence="3">dihydropyrimidinase</fullName>
        <ecNumber evidence="3">3.5.2.2</ecNumber>
    </recommendedName>
</protein>
<organism evidence="6 10">
    <name type="scientific">Didymodactylos carnosus</name>
    <dbReference type="NCBI Taxonomy" id="1234261"/>
    <lineage>
        <taxon>Eukaryota</taxon>
        <taxon>Metazoa</taxon>
        <taxon>Spiralia</taxon>
        <taxon>Gnathifera</taxon>
        <taxon>Rotifera</taxon>
        <taxon>Eurotatoria</taxon>
        <taxon>Bdelloidea</taxon>
        <taxon>Philodinida</taxon>
        <taxon>Philodinidae</taxon>
        <taxon>Didymodactylos</taxon>
    </lineage>
</organism>
<dbReference type="PANTHER" id="PTHR11647:SF1">
    <property type="entry name" value="COLLAPSIN RESPONSE MEDIATOR PROTEIN"/>
    <property type="match status" value="1"/>
</dbReference>
<name>A0A814IIJ9_9BILA</name>
<dbReference type="EMBL" id="CAJOBA010048261">
    <property type="protein sequence ID" value="CAF4210608.1"/>
    <property type="molecule type" value="Genomic_DNA"/>
</dbReference>
<comment type="cofactor">
    <cofactor evidence="1">
        <name>Zn(2+)</name>
        <dbReference type="ChEBI" id="CHEBI:29105"/>
    </cofactor>
</comment>
<comment type="caution">
    <text evidence="6">The sequence shown here is derived from an EMBL/GenBank/DDBJ whole genome shotgun (WGS) entry which is preliminary data.</text>
</comment>
<feature type="compositionally biased region" description="Polar residues" evidence="4">
    <location>
        <begin position="1"/>
        <end position="15"/>
    </location>
</feature>
<accession>A0A814IIJ9</accession>
<evidence type="ECO:0000256" key="3">
    <source>
        <dbReference type="ARBA" id="ARBA00039113"/>
    </source>
</evidence>
<sequence>MSDTPSEISSENVNKPSTLSSPPSPSVVADVIVDANHKEHSSPASRKKKFITEEQHSKTDKQTSKTSNDDKNKRPNFEVRAIPESNAPLGVSVSKFSRHIVTSQQRLLIKGGKIVNDDTSFFADVFIEEGIIRQIGSNLIVPGGTKTIDATGKLVMPGGIDTHTHFELPFMGTKAVDDFLTGTRAAIAGGTTTIRK</sequence>
<dbReference type="Proteomes" id="UP000663829">
    <property type="component" value="Unassembled WGS sequence"/>
</dbReference>
<evidence type="ECO:0000256" key="4">
    <source>
        <dbReference type="SAM" id="MobiDB-lite"/>
    </source>
</evidence>
<dbReference type="InterPro" id="IPR011059">
    <property type="entry name" value="Metal-dep_hydrolase_composite"/>
</dbReference>
<dbReference type="AlphaFoldDB" id="A0A814IIJ9"/>
<evidence type="ECO:0000313" key="6">
    <source>
        <dbReference type="EMBL" id="CAF1024432.1"/>
    </source>
</evidence>
<feature type="region of interest" description="Disordered" evidence="4">
    <location>
        <begin position="1"/>
        <end position="78"/>
    </location>
</feature>
<dbReference type="Gene3D" id="3.20.20.140">
    <property type="entry name" value="Metal-dependent hydrolases"/>
    <property type="match status" value="1"/>
</dbReference>
<evidence type="ECO:0000313" key="8">
    <source>
        <dbReference type="EMBL" id="CAF3795693.1"/>
    </source>
</evidence>
<dbReference type="EMBL" id="CAJOBC010003680">
    <property type="protein sequence ID" value="CAF3795693.1"/>
    <property type="molecule type" value="Genomic_DNA"/>
</dbReference>
<keyword evidence="10" id="KW-1185">Reference proteome</keyword>
<dbReference type="EC" id="3.5.2.2" evidence="3"/>
<evidence type="ECO:0000256" key="2">
    <source>
        <dbReference type="ARBA" id="ARBA00036696"/>
    </source>
</evidence>
<proteinExistence type="predicted"/>
<evidence type="ECO:0000313" key="7">
    <source>
        <dbReference type="EMBL" id="CAF1404425.1"/>
    </source>
</evidence>
<dbReference type="EMBL" id="CAJNOK010026524">
    <property type="protein sequence ID" value="CAF1404425.1"/>
    <property type="molecule type" value="Genomic_DNA"/>
</dbReference>
<evidence type="ECO:0000313" key="10">
    <source>
        <dbReference type="Proteomes" id="UP000663829"/>
    </source>
</evidence>
<dbReference type="SUPFAM" id="SSF51338">
    <property type="entry name" value="Composite domain of metallo-dependent hydrolases"/>
    <property type="match status" value="1"/>
</dbReference>
<dbReference type="PANTHER" id="PTHR11647">
    <property type="entry name" value="HYDRANTOINASE/DIHYDROPYRIMIDINASE FAMILY MEMBER"/>
    <property type="match status" value="1"/>
</dbReference>
<dbReference type="InterPro" id="IPR006680">
    <property type="entry name" value="Amidohydro-rel"/>
</dbReference>